<reference evidence="1 2" key="1">
    <citation type="submission" date="2017-11" db="EMBL/GenBank/DDBJ databases">
        <authorList>
            <person name="Han C.G."/>
        </authorList>
    </citation>
    <scope>NUCLEOTIDE SEQUENCE [LARGE SCALE GENOMIC DNA]</scope>
    <source>
        <strain evidence="1 2">HCNT1</strain>
    </source>
</reference>
<organism evidence="1 2">
    <name type="scientific">Rhizobium sullae</name>
    <name type="common">Rhizobium hedysari</name>
    <dbReference type="NCBI Taxonomy" id="50338"/>
    <lineage>
        <taxon>Bacteria</taxon>
        <taxon>Pseudomonadati</taxon>
        <taxon>Pseudomonadota</taxon>
        <taxon>Alphaproteobacteria</taxon>
        <taxon>Hyphomicrobiales</taxon>
        <taxon>Rhizobiaceae</taxon>
        <taxon>Rhizobium/Agrobacterium group</taxon>
        <taxon>Rhizobium</taxon>
    </lineage>
</organism>
<proteinExistence type="predicted"/>
<name>A0A2N0D2R0_RHISU</name>
<comment type="caution">
    <text evidence="1">The sequence shown here is derived from an EMBL/GenBank/DDBJ whole genome shotgun (WGS) entry which is preliminary data.</text>
</comment>
<protein>
    <submittedName>
        <fullName evidence="1">Uncharacterized protein</fullName>
    </submittedName>
</protein>
<gene>
    <name evidence="1" type="ORF">CWR43_27980</name>
</gene>
<evidence type="ECO:0000313" key="1">
    <source>
        <dbReference type="EMBL" id="PKA40423.1"/>
    </source>
</evidence>
<dbReference type="EMBL" id="PIQN01000022">
    <property type="protein sequence ID" value="PKA40423.1"/>
    <property type="molecule type" value="Genomic_DNA"/>
</dbReference>
<accession>A0A2N0D2R0</accession>
<dbReference type="Proteomes" id="UP000232164">
    <property type="component" value="Unassembled WGS sequence"/>
</dbReference>
<evidence type="ECO:0000313" key="2">
    <source>
        <dbReference type="Proteomes" id="UP000232164"/>
    </source>
</evidence>
<sequence>MDPLEAHFAKALIIQTGELPAASAVGRLYHPSNGTEGETFISQWCAHCIHEKAEDWEDEFGNDIEGRCDVLTNAYIGPVEAWVYRDGKPTCLLFNEDPHNPARCLATKEMFA</sequence>
<reference evidence="1 2" key="2">
    <citation type="submission" date="2017-12" db="EMBL/GenBank/DDBJ databases">
        <title>Genome sequence of Rhizobium sullae HCNT1 isolated from Sulla coronaria nodules and featuring peculiar denitrification phenotypes.</title>
        <authorList>
            <person name="De Diego-Diaz B."/>
            <person name="Treu L."/>
            <person name="Campanaro S."/>
            <person name="Da Silva Duarte V."/>
            <person name="Basaglia M."/>
            <person name="Favaro L."/>
            <person name="Casella S."/>
            <person name="Squartini A."/>
        </authorList>
    </citation>
    <scope>NUCLEOTIDE SEQUENCE [LARGE SCALE GENOMIC DNA]</scope>
    <source>
        <strain evidence="1 2">HCNT1</strain>
    </source>
</reference>
<dbReference type="AlphaFoldDB" id="A0A2N0D2R0"/>
<dbReference type="RefSeq" id="WP_100772666.1">
    <property type="nucleotide sequence ID" value="NZ_PIQN01000022.1"/>
</dbReference>